<dbReference type="AlphaFoldDB" id="A0A1Q9E1E1"/>
<protein>
    <submittedName>
        <fullName evidence="1">Uncharacterized protein</fullName>
    </submittedName>
</protein>
<keyword evidence="2" id="KW-1185">Reference proteome</keyword>
<dbReference type="Proteomes" id="UP000186817">
    <property type="component" value="Unassembled WGS sequence"/>
</dbReference>
<dbReference type="OrthoDB" id="10596986at2759"/>
<sequence>MITSADMNMVKKKTEEDPKKRRSLQIELDLREKELIAAKLRVSELEVEISKRDAALAAAAEETAAVHAQAEEVQRRLCAEFAERQAELEAVRLY</sequence>
<organism evidence="1 2">
    <name type="scientific">Symbiodinium microadriaticum</name>
    <name type="common">Dinoflagellate</name>
    <name type="synonym">Zooxanthella microadriatica</name>
    <dbReference type="NCBI Taxonomy" id="2951"/>
    <lineage>
        <taxon>Eukaryota</taxon>
        <taxon>Sar</taxon>
        <taxon>Alveolata</taxon>
        <taxon>Dinophyceae</taxon>
        <taxon>Suessiales</taxon>
        <taxon>Symbiodiniaceae</taxon>
        <taxon>Symbiodinium</taxon>
    </lineage>
</organism>
<accession>A0A1Q9E1E1</accession>
<evidence type="ECO:0000313" key="2">
    <source>
        <dbReference type="Proteomes" id="UP000186817"/>
    </source>
</evidence>
<gene>
    <name evidence="1" type="ORF">AK812_SmicGene16049</name>
</gene>
<evidence type="ECO:0000313" key="1">
    <source>
        <dbReference type="EMBL" id="OLQ01235.1"/>
    </source>
</evidence>
<reference evidence="1 2" key="1">
    <citation type="submission" date="2016-02" db="EMBL/GenBank/DDBJ databases">
        <title>Genome analysis of coral dinoflagellate symbionts highlights evolutionary adaptations to a symbiotic lifestyle.</title>
        <authorList>
            <person name="Aranda M."/>
            <person name="Li Y."/>
            <person name="Liew Y.J."/>
            <person name="Baumgarten S."/>
            <person name="Simakov O."/>
            <person name="Wilson M."/>
            <person name="Piel J."/>
            <person name="Ashoor H."/>
            <person name="Bougouffa S."/>
            <person name="Bajic V.B."/>
            <person name="Ryu T."/>
            <person name="Ravasi T."/>
            <person name="Bayer T."/>
            <person name="Micklem G."/>
            <person name="Kim H."/>
            <person name="Bhak J."/>
            <person name="Lajeunesse T.C."/>
            <person name="Voolstra C.R."/>
        </authorList>
    </citation>
    <scope>NUCLEOTIDE SEQUENCE [LARGE SCALE GENOMIC DNA]</scope>
    <source>
        <strain evidence="1 2">CCMP2467</strain>
    </source>
</reference>
<proteinExistence type="predicted"/>
<dbReference type="EMBL" id="LSRX01000300">
    <property type="protein sequence ID" value="OLQ01235.1"/>
    <property type="molecule type" value="Genomic_DNA"/>
</dbReference>
<comment type="caution">
    <text evidence="1">The sequence shown here is derived from an EMBL/GenBank/DDBJ whole genome shotgun (WGS) entry which is preliminary data.</text>
</comment>
<name>A0A1Q9E1E1_SYMMI</name>